<evidence type="ECO:0000256" key="6">
    <source>
        <dbReference type="ARBA" id="ARBA00022741"/>
    </source>
</evidence>
<feature type="binding site" evidence="12">
    <location>
        <position position="303"/>
    </location>
    <ligand>
        <name>K(+)</name>
        <dbReference type="ChEBI" id="CHEBI:29103"/>
    </ligand>
</feature>
<comment type="pathway">
    <text evidence="12">Carbohydrate metabolism; D-ribose degradation; D-ribose 5-phosphate from beta-D-ribopyranose: step 2/2.</text>
</comment>
<evidence type="ECO:0000256" key="8">
    <source>
        <dbReference type="ARBA" id="ARBA00022840"/>
    </source>
</evidence>
<proteinExistence type="inferred from homology"/>
<evidence type="ECO:0000256" key="5">
    <source>
        <dbReference type="ARBA" id="ARBA00022723"/>
    </source>
</evidence>
<keyword evidence="12" id="KW-0539">Nucleus</keyword>
<comment type="caution">
    <text evidence="12">Lacks conserved residue(s) required for the propagation of feature annotation.</text>
</comment>
<keyword evidence="9 12" id="KW-0460">Magnesium</keyword>
<keyword evidence="8 12" id="KW-0067">ATP-binding</keyword>
<keyword evidence="4 12" id="KW-0808">Transferase</keyword>
<feature type="binding site" evidence="12">
    <location>
        <position position="262"/>
    </location>
    <ligand>
        <name>K(+)</name>
        <dbReference type="ChEBI" id="CHEBI:29103"/>
    </ligand>
</feature>
<feature type="binding site" evidence="12">
    <location>
        <begin position="15"/>
        <end position="17"/>
    </location>
    <ligand>
        <name>substrate</name>
    </ligand>
</feature>
<evidence type="ECO:0000313" key="14">
    <source>
        <dbReference type="EMBL" id="TDH73239.1"/>
    </source>
</evidence>
<feature type="binding site" evidence="12">
    <location>
        <begin position="233"/>
        <end position="238"/>
    </location>
    <ligand>
        <name>ATP</name>
        <dbReference type="ChEBI" id="CHEBI:30616"/>
    </ligand>
</feature>
<keyword evidence="6 12" id="KW-0547">Nucleotide-binding</keyword>
<feature type="binding site" evidence="12">
    <location>
        <position position="298"/>
    </location>
    <ligand>
        <name>K(+)</name>
        <dbReference type="ChEBI" id="CHEBI:29103"/>
    </ligand>
</feature>
<feature type="binding site" evidence="12">
    <location>
        <position position="152"/>
    </location>
    <ligand>
        <name>substrate</name>
    </ligand>
</feature>
<feature type="binding site" evidence="12">
    <location>
        <position position="268"/>
    </location>
    <ligand>
        <name>substrate</name>
    </ligand>
</feature>
<protein>
    <recommendedName>
        <fullName evidence="3 12">Ribokinase</fullName>
        <shortName evidence="12">RK</shortName>
        <ecNumber evidence="2 12">2.7.1.15</ecNumber>
    </recommendedName>
</protein>
<evidence type="ECO:0000256" key="7">
    <source>
        <dbReference type="ARBA" id="ARBA00022777"/>
    </source>
</evidence>
<keyword evidence="7 12" id="KW-0418">Kinase</keyword>
<keyword evidence="15" id="KW-1185">Reference proteome</keyword>
<dbReference type="CDD" id="cd01174">
    <property type="entry name" value="ribokinase"/>
    <property type="match status" value="1"/>
</dbReference>
<keyword evidence="10 12" id="KW-0630">Potassium</keyword>
<dbReference type="EMBL" id="SHOA02000036">
    <property type="protein sequence ID" value="TDH73239.1"/>
    <property type="molecule type" value="Genomic_DNA"/>
</dbReference>
<evidence type="ECO:0000313" key="15">
    <source>
        <dbReference type="Proteomes" id="UP000294530"/>
    </source>
</evidence>
<feature type="binding site" evidence="12">
    <location>
        <position position="264"/>
    </location>
    <ligand>
        <name>K(+)</name>
        <dbReference type="ChEBI" id="CHEBI:29103"/>
    </ligand>
</feature>
<feature type="active site" description="Proton acceptor" evidence="12">
    <location>
        <position position="268"/>
    </location>
</feature>
<dbReference type="PANTHER" id="PTHR10584:SF166">
    <property type="entry name" value="RIBOKINASE"/>
    <property type="match status" value="1"/>
</dbReference>
<dbReference type="GO" id="GO:0046872">
    <property type="term" value="F:metal ion binding"/>
    <property type="evidence" value="ECO:0007669"/>
    <property type="project" value="UniProtKB-KW"/>
</dbReference>
<gene>
    <name evidence="14" type="ORF">CCR75_006225</name>
</gene>
<dbReference type="PROSITE" id="PS00584">
    <property type="entry name" value="PFKB_KINASES_2"/>
    <property type="match status" value="1"/>
</dbReference>
<comment type="similarity">
    <text evidence="12">Belongs to the carbohydrate kinase PfkB family. Ribokinase subfamily.</text>
</comment>
<evidence type="ECO:0000256" key="4">
    <source>
        <dbReference type="ARBA" id="ARBA00022679"/>
    </source>
</evidence>
<dbReference type="RefSeq" id="XP_067822738.1">
    <property type="nucleotide sequence ID" value="XM_067964296.1"/>
</dbReference>
<dbReference type="GO" id="GO:0005634">
    <property type="term" value="C:nucleus"/>
    <property type="evidence" value="ECO:0007669"/>
    <property type="project" value="UniProtKB-SubCell"/>
</dbReference>
<sequence>MPQARKRILVIGSVNTDIIVEIDRMPARGETVSTPRDDTGRFSPGGKGNNQAAAVGKIIGTNHPSLCAIFAGQFGNDTHGKVLESALQRCGVETTLAGHPICPSGQAFVFVYPDGDNSIVIVGGANRTWPEQLPTALTDAIKSAAIVLLQCEIPSRVNSIIAKIAAEANVPIMWDTGGDDVSIPSDILPLLTYVCPNETELSRLTKREINNMDDAIAAAQYLQELGAKNVIVTLGSEGSVFVPVDNPNIVRQKCFKIEKVVDTTGAGDCYRGAFAVALAEGRQVQECLIRASAASALCVQRVGALPSMPTGDEVLAFLRLLGLES</sequence>
<evidence type="ECO:0000256" key="3">
    <source>
        <dbReference type="ARBA" id="ARBA00016943"/>
    </source>
</evidence>
<comment type="cofactor">
    <cofactor evidence="12">
        <name>Mg(2+)</name>
        <dbReference type="ChEBI" id="CHEBI:18420"/>
    </cofactor>
    <text evidence="12">Requires a divalent cation, most likely magnesium in vivo, as an electrophilic catalyst to aid phosphoryl group transfer. It is the chelate of the metal and the nucleotide that is the actual substrate.</text>
</comment>
<accession>A0A976NYZ7</accession>
<dbReference type="InterPro" id="IPR011611">
    <property type="entry name" value="PfkB_dom"/>
</dbReference>
<reference evidence="14 15" key="1">
    <citation type="journal article" date="2021" name="Genome Biol.">
        <title>AFLAP: assembly-free linkage analysis pipeline using k-mers from genome sequencing data.</title>
        <authorList>
            <person name="Fletcher K."/>
            <person name="Zhang L."/>
            <person name="Gil J."/>
            <person name="Han R."/>
            <person name="Cavanaugh K."/>
            <person name="Michelmore R."/>
        </authorList>
    </citation>
    <scope>NUCLEOTIDE SEQUENCE [LARGE SCALE GENOMIC DNA]</scope>
    <source>
        <strain evidence="14 15">SF5</strain>
    </source>
</reference>
<dbReference type="PANTHER" id="PTHR10584">
    <property type="entry name" value="SUGAR KINASE"/>
    <property type="match status" value="1"/>
</dbReference>
<dbReference type="InterPro" id="IPR002139">
    <property type="entry name" value="Ribo/fructo_kinase"/>
</dbReference>
<dbReference type="Proteomes" id="UP000294530">
    <property type="component" value="Unassembled WGS sequence"/>
</dbReference>
<keyword evidence="11 12" id="KW-0119">Carbohydrate metabolism</keyword>
<evidence type="ECO:0000256" key="1">
    <source>
        <dbReference type="ARBA" id="ARBA00005380"/>
    </source>
</evidence>
<dbReference type="GO" id="GO:0019303">
    <property type="term" value="P:D-ribose catabolic process"/>
    <property type="evidence" value="ECO:0007669"/>
    <property type="project" value="UniProtKB-UniRule"/>
</dbReference>
<dbReference type="AlphaFoldDB" id="A0A976NYZ7"/>
<dbReference type="GeneID" id="94349967"/>
<dbReference type="GO" id="GO:0005524">
    <property type="term" value="F:ATP binding"/>
    <property type="evidence" value="ECO:0007669"/>
    <property type="project" value="UniProtKB-UniRule"/>
</dbReference>
<dbReference type="InterPro" id="IPR002173">
    <property type="entry name" value="Carboh/pur_kinase_PfkB_CS"/>
</dbReference>
<dbReference type="HAMAP" id="MF_01987">
    <property type="entry name" value="Ribokinase"/>
    <property type="match status" value="1"/>
</dbReference>
<name>A0A976NYZ7_BRELC</name>
<dbReference type="GO" id="GO:0005737">
    <property type="term" value="C:cytoplasm"/>
    <property type="evidence" value="ECO:0007669"/>
    <property type="project" value="UniProtKB-SubCell"/>
</dbReference>
<evidence type="ECO:0000256" key="10">
    <source>
        <dbReference type="ARBA" id="ARBA00022958"/>
    </source>
</evidence>
<comment type="function">
    <text evidence="12">Catalyzes the phosphorylation of ribose at O-5 in a reaction requiring ATP and magnesium. The resulting D-ribose-5-phosphate can then be used either for sythesis of nucleotides, histidine, and tryptophan, or as a component of the pentose phosphate pathway.</text>
</comment>
<keyword evidence="5 12" id="KW-0479">Metal-binding</keyword>
<evidence type="ECO:0000256" key="2">
    <source>
        <dbReference type="ARBA" id="ARBA00012035"/>
    </source>
</evidence>
<feature type="binding site" evidence="12">
    <location>
        <begin position="267"/>
        <end position="268"/>
    </location>
    <ligand>
        <name>ATP</name>
        <dbReference type="ChEBI" id="CHEBI:30616"/>
    </ligand>
</feature>
<comment type="caution">
    <text evidence="14">The sequence shown here is derived from an EMBL/GenBank/DDBJ whole genome shotgun (WGS) entry which is preliminary data.</text>
</comment>
<feature type="binding site" evidence="12">
    <location>
        <position position="307"/>
    </location>
    <ligand>
        <name>K(+)</name>
        <dbReference type="ChEBI" id="CHEBI:29103"/>
    </ligand>
</feature>
<evidence type="ECO:0000259" key="13">
    <source>
        <dbReference type="Pfam" id="PF00294"/>
    </source>
</evidence>
<dbReference type="KEGG" id="blac:94349967"/>
<dbReference type="OrthoDB" id="415590at2759"/>
<evidence type="ECO:0000256" key="9">
    <source>
        <dbReference type="ARBA" id="ARBA00022842"/>
    </source>
</evidence>
<dbReference type="SUPFAM" id="SSF53613">
    <property type="entry name" value="Ribokinase-like"/>
    <property type="match status" value="1"/>
</dbReference>
<evidence type="ECO:0000256" key="12">
    <source>
        <dbReference type="HAMAP-Rule" id="MF_03215"/>
    </source>
</evidence>
<dbReference type="GO" id="GO:0004747">
    <property type="term" value="F:ribokinase activity"/>
    <property type="evidence" value="ECO:0007669"/>
    <property type="project" value="UniProtKB-UniRule"/>
</dbReference>
<organism evidence="14 15">
    <name type="scientific">Bremia lactucae</name>
    <name type="common">Lettuce downy mildew</name>
    <dbReference type="NCBI Taxonomy" id="4779"/>
    <lineage>
        <taxon>Eukaryota</taxon>
        <taxon>Sar</taxon>
        <taxon>Stramenopiles</taxon>
        <taxon>Oomycota</taxon>
        <taxon>Peronosporomycetes</taxon>
        <taxon>Peronosporales</taxon>
        <taxon>Peronosporaceae</taxon>
        <taxon>Bremia</taxon>
    </lineage>
</organism>
<comment type="subcellular location">
    <subcellularLocation>
        <location evidence="12">Cytoplasm</location>
    </subcellularLocation>
    <subcellularLocation>
        <location evidence="12">Nucleus</location>
    </subcellularLocation>
</comment>
<comment type="subunit">
    <text evidence="12">Homodimer.</text>
</comment>
<feature type="binding site" evidence="12">
    <location>
        <position position="301"/>
    </location>
    <ligand>
        <name>K(+)</name>
        <dbReference type="ChEBI" id="CHEBI:29103"/>
    </ligand>
</feature>
<dbReference type="EC" id="2.7.1.15" evidence="2 12"/>
<feature type="binding site" evidence="12">
    <location>
        <position position="197"/>
    </location>
    <ligand>
        <name>ATP</name>
        <dbReference type="ChEBI" id="CHEBI:30616"/>
    </ligand>
</feature>
<dbReference type="Gene3D" id="3.40.1190.20">
    <property type="match status" value="1"/>
</dbReference>
<dbReference type="Pfam" id="PF00294">
    <property type="entry name" value="PfkB"/>
    <property type="match status" value="1"/>
</dbReference>
<feature type="domain" description="Carbohydrate kinase PfkB" evidence="13">
    <location>
        <begin position="6"/>
        <end position="310"/>
    </location>
</feature>
<dbReference type="InterPro" id="IPR011877">
    <property type="entry name" value="Ribokinase"/>
</dbReference>
<dbReference type="InterPro" id="IPR029056">
    <property type="entry name" value="Ribokinase-like"/>
</dbReference>
<keyword evidence="12" id="KW-0963">Cytoplasm</keyword>
<comment type="catalytic activity">
    <reaction evidence="12">
        <text>D-ribose + ATP = D-ribose 5-phosphate + ADP + H(+)</text>
        <dbReference type="Rhea" id="RHEA:13697"/>
        <dbReference type="ChEBI" id="CHEBI:15378"/>
        <dbReference type="ChEBI" id="CHEBI:30616"/>
        <dbReference type="ChEBI" id="CHEBI:47013"/>
        <dbReference type="ChEBI" id="CHEBI:78346"/>
        <dbReference type="ChEBI" id="CHEBI:456216"/>
        <dbReference type="EC" id="2.7.1.15"/>
    </reaction>
</comment>
<comment type="similarity">
    <text evidence="1">Belongs to the carbohydrate kinase pfkB family.</text>
</comment>
<feature type="binding site" evidence="12">
    <location>
        <begin position="46"/>
        <end position="50"/>
    </location>
    <ligand>
        <name>substrate</name>
    </ligand>
</feature>
<comment type="activity regulation">
    <text evidence="12">Activated by a monovalent cation that binds near, but not in, the active site. The most likely occupant of the site in vivo is potassium. Ion binding induces a conformational change that may alter substrate affinity.</text>
</comment>
<dbReference type="PRINTS" id="PR00990">
    <property type="entry name" value="RIBOKINASE"/>
</dbReference>
<evidence type="ECO:0000256" key="11">
    <source>
        <dbReference type="ARBA" id="ARBA00023277"/>
    </source>
</evidence>